<dbReference type="EMBL" id="CM042052">
    <property type="protein sequence ID" value="KAI3719572.1"/>
    <property type="molecule type" value="Genomic_DNA"/>
</dbReference>
<proteinExistence type="predicted"/>
<evidence type="ECO:0000313" key="2">
    <source>
        <dbReference type="Proteomes" id="UP001055879"/>
    </source>
</evidence>
<name>A0ACB9BAN8_ARCLA</name>
<accession>A0ACB9BAN8</accession>
<keyword evidence="2" id="KW-1185">Reference proteome</keyword>
<protein>
    <submittedName>
        <fullName evidence="1">Uncharacterized protein</fullName>
    </submittedName>
</protein>
<reference evidence="2" key="1">
    <citation type="journal article" date="2022" name="Mol. Ecol. Resour.">
        <title>The genomes of chicory, endive, great burdock and yacon provide insights into Asteraceae palaeo-polyploidization history and plant inulin production.</title>
        <authorList>
            <person name="Fan W."/>
            <person name="Wang S."/>
            <person name="Wang H."/>
            <person name="Wang A."/>
            <person name="Jiang F."/>
            <person name="Liu H."/>
            <person name="Zhao H."/>
            <person name="Xu D."/>
            <person name="Zhang Y."/>
        </authorList>
    </citation>
    <scope>NUCLEOTIDE SEQUENCE [LARGE SCALE GENOMIC DNA]</scope>
    <source>
        <strain evidence="2">cv. Niubang</strain>
    </source>
</reference>
<sequence>MSFSSKSLRLVLLFTITITIFKPSTSLNLNFISFTETFSLLFGYQNILLSNDDKSVQISMNQWARDGSGFVSRSAYHHGLFTASIKLPNNNYSAGVVATFYARNNAFNRDDEIDFEFLGHIPGEEWVLQTNIYGNGSVHRGREEKFTLPFDPSKDFHNYSILLNTGRVVFYVDGLPIREVRKVEAMGDDFPSKPLFLYGTIWDGSDWATHNGRYKTDFSHGPFVAGYAGFVINGCPVIDPTQPTQPDCQVSLPDGISAVERSKMQVFRRKYMTYSYCYDTGRYPNPLPECEAEAPDMQPAEPPVVLSPVEPPVSGASRRFRYI</sequence>
<reference evidence="1 2" key="2">
    <citation type="journal article" date="2022" name="Mol. Ecol. Resour.">
        <title>The genomes of chicory, endive, great burdock and yacon provide insights into Asteraceae paleo-polyploidization history and plant inulin production.</title>
        <authorList>
            <person name="Fan W."/>
            <person name="Wang S."/>
            <person name="Wang H."/>
            <person name="Wang A."/>
            <person name="Jiang F."/>
            <person name="Liu H."/>
            <person name="Zhao H."/>
            <person name="Xu D."/>
            <person name="Zhang Y."/>
        </authorList>
    </citation>
    <scope>NUCLEOTIDE SEQUENCE [LARGE SCALE GENOMIC DNA]</scope>
    <source>
        <strain evidence="2">cv. Niubang</strain>
    </source>
</reference>
<evidence type="ECO:0000313" key="1">
    <source>
        <dbReference type="EMBL" id="KAI3719572.1"/>
    </source>
</evidence>
<dbReference type="Proteomes" id="UP001055879">
    <property type="component" value="Linkage Group LG06"/>
</dbReference>
<comment type="caution">
    <text evidence="1">The sequence shown here is derived from an EMBL/GenBank/DDBJ whole genome shotgun (WGS) entry which is preliminary data.</text>
</comment>
<gene>
    <name evidence="1" type="ORF">L6452_20474</name>
</gene>
<organism evidence="1 2">
    <name type="scientific">Arctium lappa</name>
    <name type="common">Greater burdock</name>
    <name type="synonym">Lappa major</name>
    <dbReference type="NCBI Taxonomy" id="4217"/>
    <lineage>
        <taxon>Eukaryota</taxon>
        <taxon>Viridiplantae</taxon>
        <taxon>Streptophyta</taxon>
        <taxon>Embryophyta</taxon>
        <taxon>Tracheophyta</taxon>
        <taxon>Spermatophyta</taxon>
        <taxon>Magnoliopsida</taxon>
        <taxon>eudicotyledons</taxon>
        <taxon>Gunneridae</taxon>
        <taxon>Pentapetalae</taxon>
        <taxon>asterids</taxon>
        <taxon>campanulids</taxon>
        <taxon>Asterales</taxon>
        <taxon>Asteraceae</taxon>
        <taxon>Carduoideae</taxon>
        <taxon>Cardueae</taxon>
        <taxon>Arctiinae</taxon>
        <taxon>Arctium</taxon>
    </lineage>
</organism>